<dbReference type="PATRIC" id="fig|1430899.3.peg.1667"/>
<dbReference type="InterPro" id="IPR018490">
    <property type="entry name" value="cNMP-bd_dom_sf"/>
</dbReference>
<gene>
    <name evidence="2" type="ORF">X560_1632</name>
</gene>
<dbReference type="AlphaFoldDB" id="A0A0J8GE97"/>
<reference evidence="2 3" key="1">
    <citation type="journal article" date="2015" name="Genome Biol. Evol.">
        <title>Comparative Genomics of Listeria Sensu Lato: Genus-Wide Differences in Evolutionary Dynamics and the Progressive Gain of Complex, Potentially Pathogenicity-Related Traits through Lateral Gene Transfer.</title>
        <authorList>
            <person name="Chiara M."/>
            <person name="Caruso M."/>
            <person name="D'Erchia A.M."/>
            <person name="Manzari C."/>
            <person name="Fraccalvieri R."/>
            <person name="Goffredo E."/>
            <person name="Latorre L."/>
            <person name="Miccolupo A."/>
            <person name="Padalino I."/>
            <person name="Santagada G."/>
            <person name="Chiocco D."/>
            <person name="Pesole G."/>
            <person name="Horner D.S."/>
            <person name="Parisi A."/>
        </authorList>
    </citation>
    <scope>NUCLEOTIDE SEQUENCE [LARGE SCALE GENOMIC DNA]</scope>
    <source>
        <strain evidence="2 3">1991</strain>
    </source>
</reference>
<dbReference type="Gene3D" id="2.60.120.10">
    <property type="entry name" value="Jelly Rolls"/>
    <property type="match status" value="1"/>
</dbReference>
<organism evidence="2 3">
    <name type="scientific">Listeria fleischmannii 1991</name>
    <dbReference type="NCBI Taxonomy" id="1430899"/>
    <lineage>
        <taxon>Bacteria</taxon>
        <taxon>Bacillati</taxon>
        <taxon>Bacillota</taxon>
        <taxon>Bacilli</taxon>
        <taxon>Bacillales</taxon>
        <taxon>Listeriaceae</taxon>
        <taxon>Listeria</taxon>
    </lineage>
</organism>
<evidence type="ECO:0000313" key="2">
    <source>
        <dbReference type="EMBL" id="KMT59304.1"/>
    </source>
</evidence>
<evidence type="ECO:0008006" key="4">
    <source>
        <dbReference type="Google" id="ProtNLM"/>
    </source>
</evidence>
<accession>A0A0J8GE97</accession>
<keyword evidence="1" id="KW-0010">Activator</keyword>
<dbReference type="SUPFAM" id="SSF51206">
    <property type="entry name" value="cAMP-binding domain-like"/>
    <property type="match status" value="1"/>
</dbReference>
<protein>
    <recommendedName>
        <fullName evidence="4">Cyclic nucleotide-binding domain-containing protein</fullName>
    </recommendedName>
</protein>
<proteinExistence type="predicted"/>
<comment type="caution">
    <text evidence="2">The sequence shown here is derived from an EMBL/GenBank/DDBJ whole genome shotgun (WGS) entry which is preliminary data.</text>
</comment>
<dbReference type="InterPro" id="IPR014710">
    <property type="entry name" value="RmlC-like_jellyroll"/>
</dbReference>
<dbReference type="RefSeq" id="WP_059140068.1">
    <property type="nucleotide sequence ID" value="NZ_KQ130616.1"/>
</dbReference>
<dbReference type="OrthoDB" id="2366106at2"/>
<keyword evidence="3" id="KW-1185">Reference proteome</keyword>
<evidence type="ECO:0000313" key="3">
    <source>
        <dbReference type="Proteomes" id="UP000052258"/>
    </source>
</evidence>
<dbReference type="EMBL" id="AZHO01000020">
    <property type="protein sequence ID" value="KMT59304.1"/>
    <property type="molecule type" value="Genomic_DNA"/>
</dbReference>
<sequence length="224" mass="26035">MKILFNADEFVNGIKKELPNAIEKIKVQPGTILSFEEIDSCYIISSGVIGGFIRNPMESKSEQVYSFFSKGDVVGFGQIFDNFKGMIFEAITEVDVYAIKKLELEFWLSFPENTPFIYYIMKRFGTHYYLKSLLSLRTKSNVLPQSIYNLCFLLETNINELDFVKFPKEFTQSRLMEYSTLSQGGFYKHLDILYKAEILSRDSSGITVNMKKMRDSYPNMHFHK</sequence>
<name>A0A0J8GE97_9LIST</name>
<dbReference type="Proteomes" id="UP000052258">
    <property type="component" value="Unassembled WGS sequence"/>
</dbReference>
<evidence type="ECO:0000256" key="1">
    <source>
        <dbReference type="ARBA" id="ARBA00023159"/>
    </source>
</evidence>